<name>A0A5B9P204_9BACT</name>
<dbReference type="SUPFAM" id="SSF52317">
    <property type="entry name" value="Class I glutamine amidotransferase-like"/>
    <property type="match status" value="1"/>
</dbReference>
<feature type="transmembrane region" description="Helical" evidence="2">
    <location>
        <begin position="586"/>
        <end position="606"/>
    </location>
</feature>
<dbReference type="KEGG" id="mff:MFFC18_01950"/>
<organism evidence="4 5">
    <name type="scientific">Mariniblastus fucicola</name>
    <dbReference type="NCBI Taxonomy" id="980251"/>
    <lineage>
        <taxon>Bacteria</taxon>
        <taxon>Pseudomonadati</taxon>
        <taxon>Planctomycetota</taxon>
        <taxon>Planctomycetia</taxon>
        <taxon>Pirellulales</taxon>
        <taxon>Pirellulaceae</taxon>
        <taxon>Mariniblastus</taxon>
    </lineage>
</organism>
<dbReference type="Proteomes" id="UP000322214">
    <property type="component" value="Chromosome"/>
</dbReference>
<dbReference type="RefSeq" id="WP_075082623.1">
    <property type="nucleotide sequence ID" value="NZ_CP042912.1"/>
</dbReference>
<dbReference type="InterPro" id="IPR029062">
    <property type="entry name" value="Class_I_gatase-like"/>
</dbReference>
<evidence type="ECO:0000313" key="4">
    <source>
        <dbReference type="EMBL" id="QEG20348.1"/>
    </source>
</evidence>
<evidence type="ECO:0000256" key="1">
    <source>
        <dbReference type="SAM" id="MobiDB-lite"/>
    </source>
</evidence>
<dbReference type="EMBL" id="CP042912">
    <property type="protein sequence ID" value="QEG20348.1"/>
    <property type="molecule type" value="Genomic_DNA"/>
</dbReference>
<keyword evidence="5" id="KW-1185">Reference proteome</keyword>
<feature type="region of interest" description="Disordered" evidence="1">
    <location>
        <begin position="40"/>
        <end position="81"/>
    </location>
</feature>
<accession>A0A5B9P204</accession>
<dbReference type="Gene3D" id="3.40.50.880">
    <property type="match status" value="1"/>
</dbReference>
<sequence length="944" mass="104941" precursor="true">MKQFHRAAVATRRLLIFALMSSLLLTTGCKGCFEDTAEKPEEEKKAKENFESQTPVTLPGYYPIDPEEKKKLEEEAEDDDKKRAMLSRIDPAVRFNRTKLGHWVSIDFLAIANNFNADGYLETTSYFQNRPHLIEGTDYYVQTSRPVNLVKGDWKKLETSVYLPRKKSSSKTGTISYLLNNGGSLPAINMAYPHNLLEDYQFHVVLLSNRSDSLKYLSFLDCVTLPAGTGSMGEQPVFYSVVPTTKDNPIPLPGQSLNWTTIAYLIWDDLDPDDLSRQQQQALVDWLHFGGQIIFSGPDCLDRLQSSFLADYLPGQFEESIVLNKADVEELNTNWSIVSAKNEAEKLDLAIRDNSPLPAIRFKPHVDASFIEGSSGLALERRIGRGRVVATAFSINNRQIKSWRSLSSFIHNALLRKPHRKFARSSQLASLTFKYADDRTSIYDPLAGSTLRFLSRDLATNEIAADKSHDENYAVDYANLSSADQALREGLGAYGGRSEYILSGSGLSRNKDDFFHYGGFQSFRQSGVAGWNDDSGIASAARETLKKAARITPPSASFVMKMLGLYLLVLVPINWLVFRLIGKVEWAWIAAPIIALVGAFMVVRYASLDIGFVRSVTHVGVLELHGDFERGHLTDYSALYTSLSTRYSVELDNLSGQSIPFANVATDDFSPDEQSRKVELNRTTTTDLNNFLIRSNSTGLLHTELMLDVGGSFRLTGDESLFEVENQSTVSLQDAGVLRRNRDGDLEFAWIGDFEAGSDATLDFKPLEGSVYSGWSKVEALAGNSKFAEAIWEGQGLESDSLLTIDELASIDELAAGWPELSQILRDKIKARSMEAVSKSMLASALSEVRGSNVSLAGVFDCVASNLRIGPGEVRLIAHTDQKLDQSKYKPAATQANYNLLVLVHLRHADLPKCKPDKNAISDFVRGRSNIDQQAEEEFLEMDQ</sequence>
<dbReference type="PROSITE" id="PS51257">
    <property type="entry name" value="PROKAR_LIPOPROTEIN"/>
    <property type="match status" value="1"/>
</dbReference>
<feature type="signal peptide" evidence="3">
    <location>
        <begin position="1"/>
        <end position="25"/>
    </location>
</feature>
<protein>
    <recommendedName>
        <fullName evidence="6">DUF4350 domain-containing protein</fullName>
    </recommendedName>
</protein>
<evidence type="ECO:0000256" key="2">
    <source>
        <dbReference type="SAM" id="Phobius"/>
    </source>
</evidence>
<dbReference type="AlphaFoldDB" id="A0A5B9P204"/>
<evidence type="ECO:0008006" key="6">
    <source>
        <dbReference type="Google" id="ProtNLM"/>
    </source>
</evidence>
<keyword evidence="2" id="KW-0812">Transmembrane</keyword>
<evidence type="ECO:0000256" key="3">
    <source>
        <dbReference type="SAM" id="SignalP"/>
    </source>
</evidence>
<feature type="compositionally biased region" description="Basic and acidic residues" evidence="1">
    <location>
        <begin position="40"/>
        <end position="50"/>
    </location>
</feature>
<gene>
    <name evidence="4" type="ORF">MFFC18_01950</name>
</gene>
<evidence type="ECO:0000313" key="5">
    <source>
        <dbReference type="Proteomes" id="UP000322214"/>
    </source>
</evidence>
<keyword evidence="2" id="KW-0472">Membrane</keyword>
<feature type="transmembrane region" description="Helical" evidence="2">
    <location>
        <begin position="558"/>
        <end position="577"/>
    </location>
</feature>
<keyword evidence="3" id="KW-0732">Signal</keyword>
<dbReference type="STRING" id="980251.GCA_001642875_04635"/>
<keyword evidence="2" id="KW-1133">Transmembrane helix</keyword>
<feature type="compositionally biased region" description="Basic and acidic residues" evidence="1">
    <location>
        <begin position="66"/>
        <end position="81"/>
    </location>
</feature>
<feature type="chain" id="PRO_5022859339" description="DUF4350 domain-containing protein" evidence="3">
    <location>
        <begin position="26"/>
        <end position="944"/>
    </location>
</feature>
<proteinExistence type="predicted"/>
<dbReference type="OrthoDB" id="222878at2"/>
<reference evidence="4 5" key="1">
    <citation type="submission" date="2019-08" db="EMBL/GenBank/DDBJ databases">
        <title>Deep-cultivation of Planctomycetes and their phenomic and genomic characterization uncovers novel biology.</title>
        <authorList>
            <person name="Wiegand S."/>
            <person name="Jogler M."/>
            <person name="Boedeker C."/>
            <person name="Pinto D."/>
            <person name="Vollmers J."/>
            <person name="Rivas-Marin E."/>
            <person name="Kohn T."/>
            <person name="Peeters S.H."/>
            <person name="Heuer A."/>
            <person name="Rast P."/>
            <person name="Oberbeckmann S."/>
            <person name="Bunk B."/>
            <person name="Jeske O."/>
            <person name="Meyerdierks A."/>
            <person name="Storesund J.E."/>
            <person name="Kallscheuer N."/>
            <person name="Luecker S."/>
            <person name="Lage O.M."/>
            <person name="Pohl T."/>
            <person name="Merkel B.J."/>
            <person name="Hornburger P."/>
            <person name="Mueller R.-W."/>
            <person name="Bruemmer F."/>
            <person name="Labrenz M."/>
            <person name="Spormann A.M."/>
            <person name="Op den Camp H."/>
            <person name="Overmann J."/>
            <person name="Amann R."/>
            <person name="Jetten M.S.M."/>
            <person name="Mascher T."/>
            <person name="Medema M.H."/>
            <person name="Devos D.P."/>
            <person name="Kaster A.-K."/>
            <person name="Ovreas L."/>
            <person name="Rohde M."/>
            <person name="Galperin M.Y."/>
            <person name="Jogler C."/>
        </authorList>
    </citation>
    <scope>NUCLEOTIDE SEQUENCE [LARGE SCALE GENOMIC DNA]</scope>
    <source>
        <strain evidence="4 5">FC18</strain>
    </source>
</reference>